<reference evidence="11 12" key="1">
    <citation type="journal article" date="2018" name="Int. J. Syst. Evol. Microbiol.">
        <title>Adhaeribacter swui sp. nov., isolated from wet mud.</title>
        <authorList>
            <person name="Kim D.U."/>
            <person name="Kim K.W."/>
            <person name="Kang M.S."/>
            <person name="Kim J.Y."/>
            <person name="Jang J.H."/>
            <person name="Kim M.K."/>
        </authorList>
    </citation>
    <scope>NUCLEOTIDE SEQUENCE [LARGE SCALE GENOMIC DNA]</scope>
    <source>
        <strain evidence="11 12">KCTC 52873</strain>
    </source>
</reference>
<dbReference type="Pfam" id="PF13715">
    <property type="entry name" value="CarbopepD_reg_2"/>
    <property type="match status" value="1"/>
</dbReference>
<evidence type="ECO:0000256" key="8">
    <source>
        <dbReference type="SAM" id="SignalP"/>
    </source>
</evidence>
<gene>
    <name evidence="11" type="ORF">HUW51_21465</name>
</gene>
<feature type="signal peptide" evidence="8">
    <location>
        <begin position="1"/>
        <end position="19"/>
    </location>
</feature>
<keyword evidence="6" id="KW-0472">Membrane</keyword>
<dbReference type="InterPro" id="IPR012910">
    <property type="entry name" value="Plug_dom"/>
</dbReference>
<dbReference type="GO" id="GO:0015344">
    <property type="term" value="F:siderophore uptake transmembrane transporter activity"/>
    <property type="evidence" value="ECO:0007669"/>
    <property type="project" value="TreeGrafter"/>
</dbReference>
<evidence type="ECO:0000256" key="1">
    <source>
        <dbReference type="ARBA" id="ARBA00004571"/>
    </source>
</evidence>
<protein>
    <submittedName>
        <fullName evidence="11">TonB-dependent receptor</fullName>
    </submittedName>
</protein>
<keyword evidence="4" id="KW-0812">Transmembrane</keyword>
<sequence>MKILFTLALVFGSLSFLHAQVAQTGKISGTLLDSVTAKPIAYATAALQQEAKLITGTTTEASGHFALTNISLGRYQLVLSFVGYKSKKIAITVSVEKPEIQLNNLLLTPDTKILSGVTVTGQKALVEDKGDRLVYNAEKDISNAGGTAADVLRKVPTLTVDLDGNVQMRGNSNLRVLVNGKPSAMMARNLADALRQMPANVIKSVEVITSPGAKYDAEGSAGVINIITKKGLQGFNGSTNITLGNYNRSVGTNLNLKKKKIGLTLSANGYQYRNQWENQSTRTTLLNNTPVNILKQSGQADNTGTGGYGEMSFDYDPDSLSRINFSANVWGGNFPNNSILFNRLTNPAGQELQAFRNDRRFRNPYGNGQLDLGYTKNFKKPEQEFAFLTQFSRMPDNYFYNTDSYSMTEQLTYRQHSSNYSRNKEYTVQIDYTHPFTLKSKRDTANIKWEIGAKGIRRDIGSEYRVEEALDEAGELILNPSLSNDFNYQQQVTSGYTSLRLDTKRKWSANLGARLEHTNIKGDFVTNQTKIKNQYTNIIPSFTVSKSVKTQTFKFSYTQRLQRPLIWYLNPWLNASDTLNVNTGNPYLQPEINHAPEIGYNLNTKKGLSLNTALYWRFTDNAIEYLTTVNANGVSLSKPQNIATRQSYGLNINLSGQPNKNWNLNGGGDFRFVDLRSTALNQRNNGFIWNLNFNSTYKLPKEYSIQANGNFGSGWVSLQGTNSGYYWYGLAGKREFWDKKASLTLGLNNPFKRAIRQTGKQESSTFISDYSSVYVNRSVRLTFEWRFGQMNTSGGKQTKKINNDDKGGR</sequence>
<feature type="chain" id="PRO_5029013072" evidence="8">
    <location>
        <begin position="20"/>
        <end position="809"/>
    </location>
</feature>
<dbReference type="AlphaFoldDB" id="A0A7G7GDC4"/>
<comment type="subcellular location">
    <subcellularLocation>
        <location evidence="1">Cell outer membrane</location>
        <topology evidence="1">Multi-pass membrane protein</topology>
    </subcellularLocation>
</comment>
<dbReference type="Pfam" id="PF14905">
    <property type="entry name" value="OMP_b-brl_3"/>
    <property type="match status" value="1"/>
</dbReference>
<dbReference type="Pfam" id="PF07715">
    <property type="entry name" value="Plug"/>
    <property type="match status" value="1"/>
</dbReference>
<organism evidence="11 12">
    <name type="scientific">Adhaeribacter swui</name>
    <dbReference type="NCBI Taxonomy" id="2086471"/>
    <lineage>
        <taxon>Bacteria</taxon>
        <taxon>Pseudomonadati</taxon>
        <taxon>Bacteroidota</taxon>
        <taxon>Cytophagia</taxon>
        <taxon>Cytophagales</taxon>
        <taxon>Hymenobacteraceae</taxon>
        <taxon>Adhaeribacter</taxon>
    </lineage>
</organism>
<feature type="domain" description="TonB-dependent receptor plug" evidence="9">
    <location>
        <begin position="139"/>
        <end position="223"/>
    </location>
</feature>
<feature type="domain" description="Outer membrane protein beta-barrel" evidence="10">
    <location>
        <begin position="376"/>
        <end position="785"/>
    </location>
</feature>
<dbReference type="InterPro" id="IPR039426">
    <property type="entry name" value="TonB-dep_rcpt-like"/>
</dbReference>
<keyword evidence="2" id="KW-0813">Transport</keyword>
<evidence type="ECO:0000313" key="11">
    <source>
        <dbReference type="EMBL" id="QNF35158.1"/>
    </source>
</evidence>
<evidence type="ECO:0000256" key="6">
    <source>
        <dbReference type="ARBA" id="ARBA00023136"/>
    </source>
</evidence>
<dbReference type="KEGG" id="aswu:HUW51_21465"/>
<dbReference type="PANTHER" id="PTHR30069:SF29">
    <property type="entry name" value="HEMOGLOBIN AND HEMOGLOBIN-HAPTOGLOBIN-BINDING PROTEIN 1-RELATED"/>
    <property type="match status" value="1"/>
</dbReference>
<evidence type="ECO:0000256" key="4">
    <source>
        <dbReference type="ARBA" id="ARBA00022692"/>
    </source>
</evidence>
<evidence type="ECO:0000256" key="7">
    <source>
        <dbReference type="ARBA" id="ARBA00023237"/>
    </source>
</evidence>
<keyword evidence="3" id="KW-1134">Transmembrane beta strand</keyword>
<dbReference type="InterPro" id="IPR037066">
    <property type="entry name" value="Plug_dom_sf"/>
</dbReference>
<dbReference type="Gene3D" id="2.170.130.10">
    <property type="entry name" value="TonB-dependent receptor, plug domain"/>
    <property type="match status" value="1"/>
</dbReference>
<dbReference type="SUPFAM" id="SSF49464">
    <property type="entry name" value="Carboxypeptidase regulatory domain-like"/>
    <property type="match status" value="1"/>
</dbReference>
<keyword evidence="12" id="KW-1185">Reference proteome</keyword>
<dbReference type="Proteomes" id="UP000515237">
    <property type="component" value="Chromosome"/>
</dbReference>
<dbReference type="Gene3D" id="2.40.170.20">
    <property type="entry name" value="TonB-dependent receptor, beta-barrel domain"/>
    <property type="match status" value="1"/>
</dbReference>
<dbReference type="SUPFAM" id="SSF56935">
    <property type="entry name" value="Porins"/>
    <property type="match status" value="1"/>
</dbReference>
<keyword evidence="7" id="KW-0998">Cell outer membrane</keyword>
<keyword evidence="5 8" id="KW-0732">Signal</keyword>
<dbReference type="EMBL" id="CP055156">
    <property type="protein sequence ID" value="QNF35158.1"/>
    <property type="molecule type" value="Genomic_DNA"/>
</dbReference>
<dbReference type="PANTHER" id="PTHR30069">
    <property type="entry name" value="TONB-DEPENDENT OUTER MEMBRANE RECEPTOR"/>
    <property type="match status" value="1"/>
</dbReference>
<dbReference type="InterPro" id="IPR041700">
    <property type="entry name" value="OMP_b-brl_3"/>
</dbReference>
<evidence type="ECO:0000313" key="12">
    <source>
        <dbReference type="Proteomes" id="UP000515237"/>
    </source>
</evidence>
<dbReference type="GO" id="GO:0044718">
    <property type="term" value="P:siderophore transmembrane transport"/>
    <property type="evidence" value="ECO:0007669"/>
    <property type="project" value="TreeGrafter"/>
</dbReference>
<dbReference type="GO" id="GO:0009279">
    <property type="term" value="C:cell outer membrane"/>
    <property type="evidence" value="ECO:0007669"/>
    <property type="project" value="UniProtKB-SubCell"/>
</dbReference>
<evidence type="ECO:0000259" key="9">
    <source>
        <dbReference type="Pfam" id="PF07715"/>
    </source>
</evidence>
<accession>A0A7G7GDC4</accession>
<evidence type="ECO:0000256" key="2">
    <source>
        <dbReference type="ARBA" id="ARBA00022448"/>
    </source>
</evidence>
<evidence type="ECO:0000256" key="3">
    <source>
        <dbReference type="ARBA" id="ARBA00022452"/>
    </source>
</evidence>
<dbReference type="InterPro" id="IPR036942">
    <property type="entry name" value="Beta-barrel_TonB_sf"/>
</dbReference>
<dbReference type="InterPro" id="IPR008969">
    <property type="entry name" value="CarboxyPept-like_regulatory"/>
</dbReference>
<name>A0A7G7GDC4_9BACT</name>
<evidence type="ECO:0000256" key="5">
    <source>
        <dbReference type="ARBA" id="ARBA00022729"/>
    </source>
</evidence>
<dbReference type="RefSeq" id="WP_185271649.1">
    <property type="nucleotide sequence ID" value="NZ_CP055156.1"/>
</dbReference>
<proteinExistence type="predicted"/>
<dbReference type="Gene3D" id="2.60.40.1120">
    <property type="entry name" value="Carboxypeptidase-like, regulatory domain"/>
    <property type="match status" value="1"/>
</dbReference>
<keyword evidence="11" id="KW-0675">Receptor</keyword>
<evidence type="ECO:0000259" key="10">
    <source>
        <dbReference type="Pfam" id="PF14905"/>
    </source>
</evidence>